<feature type="non-terminal residue" evidence="3">
    <location>
        <position position="1"/>
    </location>
</feature>
<protein>
    <recommendedName>
        <fullName evidence="2">PPM-type phosphatase domain-containing protein</fullName>
    </recommendedName>
</protein>
<name>A0AAV5SQH6_9BILA</name>
<evidence type="ECO:0000313" key="3">
    <source>
        <dbReference type="EMBL" id="GMS84752.1"/>
    </source>
</evidence>
<evidence type="ECO:0000259" key="2">
    <source>
        <dbReference type="PROSITE" id="PS51746"/>
    </source>
</evidence>
<reference evidence="3" key="1">
    <citation type="submission" date="2023-10" db="EMBL/GenBank/DDBJ databases">
        <title>Genome assembly of Pristionchus species.</title>
        <authorList>
            <person name="Yoshida K."/>
            <person name="Sommer R.J."/>
        </authorList>
    </citation>
    <scope>NUCLEOTIDE SEQUENCE</scope>
    <source>
        <strain evidence="3">RS0144</strain>
    </source>
</reference>
<sequence length="780" mass="86013">SSCSLRQSTPSQFNDIPNSLVHSFRMGAYLKRRVVDLLRTRSSPPQSISDIPQEEQEQEEDGNSLSLLAHLYLTGLSGHSIKQPELYFGKTGCDLPLLQIDRLEPSIVCACTGPEGGLTNVEAVRTAKVAKMVNLDDEMCLSTDGMTTDDDEDERTSHNSSSFSLEHHLPSNGRNKINTATSDKNACDSIDWSRVDEEVAFGSSVSLYERNPLTGVPAGNPIADVYAVCARENNAILALADGVNWGEGARLAARCAVRGAMDHLNHCILTQHFTNTNEVFHELLASFHRAHSLILQEEGMLTTLCVAVALPVANSNSWVLCVCNVGDSLCFVYNSAYGVREVTLGSHDCSEMRDMRNAGGALGPVDGRNPQLQNLTCSETFVEAGDLIFITSDGISDNFDPVVGKFCVIKKTEENENPALPKMSDRKLSVTAAGPSHNGDSFHRTKSCAASIPCVDATQRQNLMLLRMRDIISNGLLPRKDASNDEPVTPRLPNPSRLCTSLTQFASQLSTAKRRVLENPDLYKKEKLTKSEERARRKMVRERIAELPGKLDHASVVAYRVGSTNGNNISKYRYDPTNEESLPIKTVEAKVNVENFTRQSRASCERVMEDKVGEREQVSLRIPLHPEEILPLNRATSPYEEIKIDSSSSRSKRRHSRGSTARHTLSVDVAWLKKLVTRKDKNEVKKLEEEETPRTFSSRIRGLLSSSKNLSEPPAEVSTPTSIPSSHAVPQPTLQSVQPSLPPRVVNRFPRPISTRSQSTTHPNATSRRSFHLASSVSHV</sequence>
<proteinExistence type="predicted"/>
<comment type="caution">
    <text evidence="3">The sequence shown here is derived from an EMBL/GenBank/DDBJ whole genome shotgun (WGS) entry which is preliminary data.</text>
</comment>
<feature type="region of interest" description="Disordered" evidence="1">
    <location>
        <begin position="641"/>
        <end position="662"/>
    </location>
</feature>
<dbReference type="InterPro" id="IPR036457">
    <property type="entry name" value="PPM-type-like_dom_sf"/>
</dbReference>
<dbReference type="Pfam" id="PF13672">
    <property type="entry name" value="PP2C_2"/>
    <property type="match status" value="1"/>
</dbReference>
<dbReference type="PANTHER" id="PTHR21586:SF0">
    <property type="entry name" value="PP2C-LIKE DOMAIN-CONTAINING PROTEIN CG9801"/>
    <property type="match status" value="1"/>
</dbReference>
<feature type="region of interest" description="Disordered" evidence="1">
    <location>
        <begin position="477"/>
        <end position="496"/>
    </location>
</feature>
<organism evidence="3 4">
    <name type="scientific">Pristionchus entomophagus</name>
    <dbReference type="NCBI Taxonomy" id="358040"/>
    <lineage>
        <taxon>Eukaryota</taxon>
        <taxon>Metazoa</taxon>
        <taxon>Ecdysozoa</taxon>
        <taxon>Nematoda</taxon>
        <taxon>Chromadorea</taxon>
        <taxon>Rhabditida</taxon>
        <taxon>Rhabditina</taxon>
        <taxon>Diplogasteromorpha</taxon>
        <taxon>Diplogasteroidea</taxon>
        <taxon>Neodiplogasteridae</taxon>
        <taxon>Pristionchus</taxon>
    </lineage>
</organism>
<dbReference type="EMBL" id="BTSX01000002">
    <property type="protein sequence ID" value="GMS84752.1"/>
    <property type="molecule type" value="Genomic_DNA"/>
</dbReference>
<accession>A0AAV5SQH6</accession>
<keyword evidence="4" id="KW-1185">Reference proteome</keyword>
<dbReference type="SUPFAM" id="SSF81606">
    <property type="entry name" value="PP2C-like"/>
    <property type="match status" value="1"/>
</dbReference>
<dbReference type="Proteomes" id="UP001432027">
    <property type="component" value="Unassembled WGS sequence"/>
</dbReference>
<feature type="region of interest" description="Disordered" evidence="1">
    <location>
        <begin position="42"/>
        <end position="62"/>
    </location>
</feature>
<dbReference type="AlphaFoldDB" id="A0AAV5SQH6"/>
<dbReference type="SMART" id="SM00332">
    <property type="entry name" value="PP2Cc"/>
    <property type="match status" value="1"/>
</dbReference>
<dbReference type="PANTHER" id="PTHR21586">
    <property type="entry name" value="TIPA"/>
    <property type="match status" value="1"/>
</dbReference>
<feature type="domain" description="PPM-type phosphatase" evidence="2">
    <location>
        <begin position="204"/>
        <end position="561"/>
    </location>
</feature>
<dbReference type="Gene3D" id="3.60.40.10">
    <property type="entry name" value="PPM-type phosphatase domain"/>
    <property type="match status" value="1"/>
</dbReference>
<feature type="region of interest" description="Disordered" evidence="1">
    <location>
        <begin position="143"/>
        <end position="180"/>
    </location>
</feature>
<dbReference type="InterPro" id="IPR001932">
    <property type="entry name" value="PPM-type_phosphatase-like_dom"/>
</dbReference>
<dbReference type="InterPro" id="IPR053287">
    <property type="entry name" value="PP2C-like_domain"/>
</dbReference>
<feature type="region of interest" description="Disordered" evidence="1">
    <location>
        <begin position="684"/>
        <end position="780"/>
    </location>
</feature>
<feature type="compositionally biased region" description="Acidic residues" evidence="1">
    <location>
        <begin position="52"/>
        <end position="62"/>
    </location>
</feature>
<gene>
    <name evidence="3" type="ORF">PENTCL1PPCAC_6927</name>
</gene>
<feature type="compositionally biased region" description="Polar residues" evidence="1">
    <location>
        <begin position="754"/>
        <end position="780"/>
    </location>
</feature>
<feature type="region of interest" description="Disordered" evidence="1">
    <location>
        <begin position="418"/>
        <end position="442"/>
    </location>
</feature>
<feature type="compositionally biased region" description="Low complexity" evidence="1">
    <location>
        <begin position="42"/>
        <end position="51"/>
    </location>
</feature>
<evidence type="ECO:0000313" key="4">
    <source>
        <dbReference type="Proteomes" id="UP001432027"/>
    </source>
</evidence>
<feature type="compositionally biased region" description="Polar residues" evidence="1">
    <location>
        <begin position="694"/>
        <end position="710"/>
    </location>
</feature>
<dbReference type="PROSITE" id="PS51746">
    <property type="entry name" value="PPM_2"/>
    <property type="match status" value="1"/>
</dbReference>
<evidence type="ECO:0000256" key="1">
    <source>
        <dbReference type="SAM" id="MobiDB-lite"/>
    </source>
</evidence>